<dbReference type="OrthoDB" id="9813050at2"/>
<dbReference type="AlphaFoldDB" id="A0A1H4HGW5"/>
<name>A0A1H4HGW5_9SPHI</name>
<dbReference type="RefSeq" id="WP_090559951.1">
    <property type="nucleotide sequence ID" value="NZ_FNRA01000017.1"/>
</dbReference>
<dbReference type="STRING" id="425514.SAMN05443550_11722"/>
<proteinExistence type="predicted"/>
<gene>
    <name evidence="1" type="ORF">SAMN05443550_11722</name>
</gene>
<protein>
    <submittedName>
        <fullName evidence="1">Abi-like protein</fullName>
    </submittedName>
</protein>
<sequence>MRYIDFENIMSPNRMGRYLAACGGDSRNAMTLYRKNLKLSQELFTIVSCLEIALRNKIDGLYLNQKGGDWLLNASSAGGMFDTQSSRHTKNIIARSMTELGQSYTHDKLVARMDFGFWRYLYAQPQFYAGGQVLLKVFPSKPRSTPFIQYNHTYVFNELEKINGLRNRLAHHEPICFANGQQVKSTLYARHQYRLILELFQWMNIDEAALLYGLDHIVSHCNDIDAM</sequence>
<dbReference type="Proteomes" id="UP000198850">
    <property type="component" value="Unassembled WGS sequence"/>
</dbReference>
<keyword evidence="2" id="KW-1185">Reference proteome</keyword>
<reference evidence="1 2" key="1">
    <citation type="submission" date="2016-10" db="EMBL/GenBank/DDBJ databases">
        <authorList>
            <person name="de Groot N.N."/>
        </authorList>
    </citation>
    <scope>NUCLEOTIDE SEQUENCE [LARGE SCALE GENOMIC DNA]</scope>
    <source>
        <strain evidence="1 2">DSM 19033</strain>
    </source>
</reference>
<organism evidence="1 2">
    <name type="scientific">Pedobacter hartonius</name>
    <dbReference type="NCBI Taxonomy" id="425514"/>
    <lineage>
        <taxon>Bacteria</taxon>
        <taxon>Pseudomonadati</taxon>
        <taxon>Bacteroidota</taxon>
        <taxon>Sphingobacteriia</taxon>
        <taxon>Sphingobacteriales</taxon>
        <taxon>Sphingobacteriaceae</taxon>
        <taxon>Pedobacter</taxon>
    </lineage>
</organism>
<accession>A0A1H4HGW5</accession>
<evidence type="ECO:0000313" key="2">
    <source>
        <dbReference type="Proteomes" id="UP000198850"/>
    </source>
</evidence>
<dbReference type="EMBL" id="FNRA01000017">
    <property type="protein sequence ID" value="SEB20660.1"/>
    <property type="molecule type" value="Genomic_DNA"/>
</dbReference>
<evidence type="ECO:0000313" key="1">
    <source>
        <dbReference type="EMBL" id="SEB20660.1"/>
    </source>
</evidence>